<feature type="transmembrane region" description="Helical" evidence="1">
    <location>
        <begin position="139"/>
        <end position="165"/>
    </location>
</feature>
<gene>
    <name evidence="2" type="ORF">Q2362_08095</name>
</gene>
<proteinExistence type="inferred from homology"/>
<feature type="transmembrane region" description="Helical" evidence="1">
    <location>
        <begin position="177"/>
        <end position="202"/>
    </location>
</feature>
<organism evidence="2 3">
    <name type="scientific">Campylobacter magnus</name>
    <dbReference type="NCBI Taxonomy" id="3026462"/>
    <lineage>
        <taxon>Bacteria</taxon>
        <taxon>Pseudomonadati</taxon>
        <taxon>Campylobacterota</taxon>
        <taxon>Epsilonproteobacteria</taxon>
        <taxon>Campylobacterales</taxon>
        <taxon>Campylobacteraceae</taxon>
        <taxon>Campylobacter</taxon>
    </lineage>
</organism>
<accession>A0ABT8T8G6</accession>
<comment type="similarity">
    <text evidence="1">Belongs to the MlaE permease family.</text>
</comment>
<keyword evidence="1" id="KW-0472">Membrane</keyword>
<name>A0ABT8T8G6_9BACT</name>
<dbReference type="PANTHER" id="PTHR30188:SF3">
    <property type="entry name" value="ABC TRANSPORTER PERMEASE"/>
    <property type="match status" value="1"/>
</dbReference>
<evidence type="ECO:0000313" key="2">
    <source>
        <dbReference type="EMBL" id="MDO2410044.1"/>
    </source>
</evidence>
<dbReference type="NCBIfam" id="TIGR00056">
    <property type="entry name" value="MlaE family lipid ABC transporter permease subunit"/>
    <property type="match status" value="1"/>
</dbReference>
<dbReference type="Pfam" id="PF02405">
    <property type="entry name" value="MlaE"/>
    <property type="match status" value="1"/>
</dbReference>
<keyword evidence="3" id="KW-1185">Reference proteome</keyword>
<dbReference type="RefSeq" id="WP_302244823.1">
    <property type="nucleotide sequence ID" value="NZ_JAULJQ010000011.1"/>
</dbReference>
<sequence length="354" mass="38994">MQIEFSNNTIFLYGEFDYKITGSQLKKLSALLAQKNTSLDLKGLKSLDYAGAYFLKEHFKGSAIVGASGNISRILDFIDFKSYELPKSVELSLIERLGMLLLNAKAQGIAIISFIGQVLIMIIDSLMRPWRIRLKELSNHIISAGISAIFIVGLTAFLIGIVLAYQGAVMLERFGASVLVVDIMGIITLREIAPLIASIVVAGRSASSFTAQIGVMKITEELYAMETMGFAPFRFVVMPRILALIFVMPVVILCADFISLFGQAFVCNWYLGLDFESYLNRFSANVDMRHFWVGLVKAPIFGALIATIGCLRGYEVDGSTESVGKLTTKSVVNAIFWIIALDAVFSVIFTELQI</sequence>
<feature type="transmembrane region" description="Helical" evidence="1">
    <location>
        <begin position="106"/>
        <end position="127"/>
    </location>
</feature>
<dbReference type="EMBL" id="JAULJQ010000011">
    <property type="protein sequence ID" value="MDO2410044.1"/>
    <property type="molecule type" value="Genomic_DNA"/>
</dbReference>
<dbReference type="PANTHER" id="PTHR30188">
    <property type="entry name" value="ABC TRANSPORTER PERMEASE PROTEIN-RELATED"/>
    <property type="match status" value="1"/>
</dbReference>
<feature type="transmembrane region" description="Helical" evidence="1">
    <location>
        <begin position="291"/>
        <end position="311"/>
    </location>
</feature>
<feature type="transmembrane region" description="Helical" evidence="1">
    <location>
        <begin position="331"/>
        <end position="349"/>
    </location>
</feature>
<dbReference type="Proteomes" id="UP001171111">
    <property type="component" value="Unassembled WGS sequence"/>
</dbReference>
<comment type="caution">
    <text evidence="2">The sequence shown here is derived from an EMBL/GenBank/DDBJ whole genome shotgun (WGS) entry which is preliminary data.</text>
</comment>
<evidence type="ECO:0000256" key="1">
    <source>
        <dbReference type="RuleBase" id="RU362044"/>
    </source>
</evidence>
<evidence type="ECO:0000313" key="3">
    <source>
        <dbReference type="Proteomes" id="UP001171111"/>
    </source>
</evidence>
<keyword evidence="1" id="KW-1133">Transmembrane helix</keyword>
<dbReference type="InterPro" id="IPR030802">
    <property type="entry name" value="Permease_MalE"/>
</dbReference>
<keyword evidence="1" id="KW-0812">Transmembrane</keyword>
<feature type="transmembrane region" description="Helical" evidence="1">
    <location>
        <begin position="241"/>
        <end position="271"/>
    </location>
</feature>
<protein>
    <submittedName>
        <fullName evidence="2">ABC transporter permease</fullName>
    </submittedName>
</protein>
<dbReference type="InterPro" id="IPR003453">
    <property type="entry name" value="ABC_MlaE_roteobac"/>
</dbReference>
<reference evidence="2 3" key="1">
    <citation type="submission" date="2023-06" db="EMBL/GenBank/DDBJ databases">
        <title>Campylobacter magnum sp. nov., isolated from cecal contents of domestic pigs (Sus scrofa domesticus).</title>
        <authorList>
            <person name="Papic B."/>
            <person name="Gruntar I."/>
        </authorList>
    </citation>
    <scope>NUCLEOTIDE SEQUENCE [LARGE SCALE GENOMIC DNA]</scope>
    <source>
        <strain evidence="3">34484-21</strain>
    </source>
</reference>